<dbReference type="PANTHER" id="PTHR40088">
    <property type="entry name" value="PECTATE LYASE (EUROFUNG)"/>
    <property type="match status" value="1"/>
</dbReference>
<evidence type="ECO:0000256" key="3">
    <source>
        <dbReference type="ARBA" id="ARBA00022525"/>
    </source>
</evidence>
<organism evidence="10">
    <name type="scientific">marine sediment metagenome</name>
    <dbReference type="NCBI Taxonomy" id="412755"/>
    <lineage>
        <taxon>unclassified sequences</taxon>
        <taxon>metagenomes</taxon>
        <taxon>ecological metagenomes</taxon>
    </lineage>
</organism>
<keyword evidence="6" id="KW-0106">Calcium</keyword>
<dbReference type="GO" id="GO:0005576">
    <property type="term" value="C:extracellular region"/>
    <property type="evidence" value="ECO:0007669"/>
    <property type="project" value="UniProtKB-SubCell"/>
</dbReference>
<keyword evidence="7" id="KW-0456">Lyase</keyword>
<name>A0A0F9EB91_9ZZZZ</name>
<dbReference type="InterPro" id="IPR012334">
    <property type="entry name" value="Pectin_lyas_fold"/>
</dbReference>
<protein>
    <recommendedName>
        <fullName evidence="9">Pel9A-like right handed beta-helix region domain-containing protein</fullName>
    </recommendedName>
</protein>
<reference evidence="10" key="1">
    <citation type="journal article" date="2015" name="Nature">
        <title>Complex archaea that bridge the gap between prokaryotes and eukaryotes.</title>
        <authorList>
            <person name="Spang A."/>
            <person name="Saw J.H."/>
            <person name="Jorgensen S.L."/>
            <person name="Zaremba-Niedzwiedzka K."/>
            <person name="Martijn J."/>
            <person name="Lind A.E."/>
            <person name="van Eijk R."/>
            <person name="Schleper C."/>
            <person name="Guy L."/>
            <person name="Ettema T.J."/>
        </authorList>
    </citation>
    <scope>NUCLEOTIDE SEQUENCE</scope>
</reference>
<dbReference type="EMBL" id="LAZR01028155">
    <property type="protein sequence ID" value="KKL63476.1"/>
    <property type="molecule type" value="Genomic_DNA"/>
</dbReference>
<dbReference type="Pfam" id="PF22842">
    <property type="entry name" value="Pel9A-like_beta_helix"/>
    <property type="match status" value="1"/>
</dbReference>
<accession>A0A0F9EB91</accession>
<comment type="subcellular location">
    <subcellularLocation>
        <location evidence="2">Secreted</location>
    </subcellularLocation>
</comment>
<evidence type="ECO:0000256" key="7">
    <source>
        <dbReference type="ARBA" id="ARBA00023239"/>
    </source>
</evidence>
<comment type="similarity">
    <text evidence="8">Belongs to the polysaccharide lyase 9 family.</text>
</comment>
<proteinExistence type="inferred from homology"/>
<dbReference type="AlphaFoldDB" id="A0A0F9EB91"/>
<evidence type="ECO:0000256" key="4">
    <source>
        <dbReference type="ARBA" id="ARBA00022723"/>
    </source>
</evidence>
<evidence type="ECO:0000313" key="10">
    <source>
        <dbReference type="EMBL" id="KKL63476.1"/>
    </source>
</evidence>
<comment type="cofactor">
    <cofactor evidence="1">
        <name>Ca(2+)</name>
        <dbReference type="ChEBI" id="CHEBI:29108"/>
    </cofactor>
</comment>
<sequence length="638" mass="69190">VSWWTITANGVFTANYVALESATSLRIYAHSLSVNYSVDDISIKAVTKEAGFVLTFEGKVLTIDSATVTPVDTTNFYIATTGDDNAAGTITEPWATWRKIDSVDLDPGDTVFIRGGVYTDSMPDQYFCRWDSIYGTAQSPIVIMAYPTEAPIWDFTGLMAGGVTRYLMQMFECSHVKVFGLRLRNAAQPGTSPTLAWNMTNCDSNTIEGVTIHDIGGFGFTMAHEGFNIGDTNSQFSVGNLFLNCDAYALQDSLSPSPFQGSDGFNITHNTSSSFRIRNNWAPGTTISGCRAWFCSDDGYDIGFRNDSTLTVINSWSFWNGFLSDSSNAADGIGFKMGPNDTTVVKTTDIQYTFKNNIAAKNRGNGFDQNTSATWYSSIHNMYNNFAFDNDKGFKFDYDTKNNTKSEHVLQNNAALDNSSGDQELYTDTIINSYNSWNTGITITSADFESLQYTQLFGARQADSSLPVLTFGHLATGSDLIDAGTDVGIAFNGGAPDLGAFESTDTVLLILESAELGTFDDSIVVMLFNREPNADSIPLETAFNLTQGGTSVGQDSFYVHRDTGFLALDSALSTGTALLIDYTKGIPAIQNLGGFETLSWSDSTVTNNISPYGPELVVDGAMTNTANWIEGTNCTVTG</sequence>
<evidence type="ECO:0000259" key="9">
    <source>
        <dbReference type="Pfam" id="PF22842"/>
    </source>
</evidence>
<evidence type="ECO:0000256" key="1">
    <source>
        <dbReference type="ARBA" id="ARBA00001913"/>
    </source>
</evidence>
<dbReference type="Gene3D" id="2.160.20.10">
    <property type="entry name" value="Single-stranded right-handed beta-helix, Pectin lyase-like"/>
    <property type="match status" value="1"/>
</dbReference>
<keyword evidence="5" id="KW-0732">Signal</keyword>
<feature type="non-terminal residue" evidence="10">
    <location>
        <position position="1"/>
    </location>
</feature>
<keyword evidence="3" id="KW-0964">Secreted</keyword>
<dbReference type="InterPro" id="IPR011050">
    <property type="entry name" value="Pectin_lyase_fold/virulence"/>
</dbReference>
<keyword evidence="4" id="KW-0479">Metal-binding</keyword>
<dbReference type="InterPro" id="IPR052052">
    <property type="entry name" value="Polysaccharide_Lyase_9"/>
</dbReference>
<dbReference type="InterPro" id="IPR053868">
    <property type="entry name" value="Pel9A-like_beta_helix"/>
</dbReference>
<feature type="domain" description="Pel9A-like right handed beta-helix region" evidence="9">
    <location>
        <begin position="74"/>
        <end position="422"/>
    </location>
</feature>
<evidence type="ECO:0000256" key="8">
    <source>
        <dbReference type="ARBA" id="ARBA00038263"/>
    </source>
</evidence>
<evidence type="ECO:0000256" key="6">
    <source>
        <dbReference type="ARBA" id="ARBA00022837"/>
    </source>
</evidence>
<feature type="non-terminal residue" evidence="10">
    <location>
        <position position="638"/>
    </location>
</feature>
<gene>
    <name evidence="10" type="ORF">LCGC14_2174720</name>
</gene>
<dbReference type="GO" id="GO:0046872">
    <property type="term" value="F:metal ion binding"/>
    <property type="evidence" value="ECO:0007669"/>
    <property type="project" value="UniProtKB-KW"/>
</dbReference>
<evidence type="ECO:0000256" key="2">
    <source>
        <dbReference type="ARBA" id="ARBA00004613"/>
    </source>
</evidence>
<dbReference type="SUPFAM" id="SSF51126">
    <property type="entry name" value="Pectin lyase-like"/>
    <property type="match status" value="1"/>
</dbReference>
<comment type="caution">
    <text evidence="10">The sequence shown here is derived from an EMBL/GenBank/DDBJ whole genome shotgun (WGS) entry which is preliminary data.</text>
</comment>
<dbReference type="GO" id="GO:0016837">
    <property type="term" value="F:carbon-oxygen lyase activity, acting on polysaccharides"/>
    <property type="evidence" value="ECO:0007669"/>
    <property type="project" value="TreeGrafter"/>
</dbReference>
<dbReference type="PANTHER" id="PTHR40088:SF1">
    <property type="entry name" value="PECTATE LYASE PEL9"/>
    <property type="match status" value="1"/>
</dbReference>
<evidence type="ECO:0000256" key="5">
    <source>
        <dbReference type="ARBA" id="ARBA00022729"/>
    </source>
</evidence>